<evidence type="ECO:0000313" key="2">
    <source>
        <dbReference type="Proteomes" id="UP000015454"/>
    </source>
</evidence>
<dbReference type="EMBL" id="AHMO02000008">
    <property type="protein sequence ID" value="EQA44753.1"/>
    <property type="molecule type" value="Genomic_DNA"/>
</dbReference>
<dbReference type="STRING" id="1049789.LEP1GSC050_3128"/>
<dbReference type="Proteomes" id="UP000015454">
    <property type="component" value="Unassembled WGS sequence"/>
</dbReference>
<reference evidence="1" key="1">
    <citation type="submission" date="2013-05" db="EMBL/GenBank/DDBJ databases">
        <authorList>
            <person name="Harkins D.M."/>
            <person name="Durkin A.S."/>
            <person name="Brinkac L.M."/>
            <person name="Haft D.H."/>
            <person name="Selengut J.D."/>
            <person name="Sanka R."/>
            <person name="DePew J."/>
            <person name="Purushe J."/>
            <person name="Hartskeerl R.A."/>
            <person name="Ahmed A."/>
            <person name="van der Linden H."/>
            <person name="Goris M.G.A."/>
            <person name="Vinetz J.M."/>
            <person name="Sutton G.G."/>
            <person name="Nierman W.C."/>
            <person name="Fouts D.E."/>
        </authorList>
    </citation>
    <scope>NUCLEOTIDE SEQUENCE [LARGE SCALE GENOMIC DNA]</scope>
    <source>
        <strain evidence="1">5399</strain>
    </source>
</reference>
<dbReference type="NCBIfam" id="TIGR04327">
    <property type="entry name" value="OMP_LA_2444"/>
    <property type="match status" value="1"/>
</dbReference>
<accession>T0GH75</accession>
<protein>
    <submittedName>
        <fullName evidence="1">Outer membrane protein, TIGR04327 family</fullName>
    </submittedName>
</protein>
<sequence>MKPILRTILVFLMVLQVFIIAPIYAQGANDKIPDPDALEREADDLEYQAGRSQNPVERRKLAQLAVDKRRQAVDARNAIQDRELTKPFDAATFELQSVAMQSTWESESLARNKNIGSNTTSALLNYSGIYQTALNAANGLGANPNLLNNNMTLYSSPQGNTRTAYPIRLSYLNKNRNFGIEVNYLDVRMKPSYTTFDGVHSTSNLPAIQFHSAEYKRQDYSLNLAWYFPTGTGARIGPSIGVRNVDIYSKEYGNIPGNYGFGSMSEKSTGLGPQAGFRIFKNLLTNVMIHARFDYFRTLGHYDRNSQGTIIGIGGNPYLLTTGPTGNVKDNLLSRTGYEIDAGISLLRTRWLKFTVGFQYTEMTSRVSGYNYNASVFPGAPGDGLFLNQVSKTLDQASSIQALQKDVHDKFYGFYFGASLLL</sequence>
<dbReference type="InterPro" id="IPR027614">
    <property type="entry name" value="OMP_Lepto"/>
</dbReference>
<keyword evidence="2" id="KW-1185">Reference proteome</keyword>
<name>T0GH75_9LEPT</name>
<dbReference type="AlphaFoldDB" id="T0GH75"/>
<proteinExistence type="predicted"/>
<dbReference type="RefSeq" id="WP_010571286.1">
    <property type="nucleotide sequence ID" value="NZ_AHMO02000008.1"/>
</dbReference>
<organism evidence="1 2">
    <name type="scientific">Leptospira broomii serovar Hurstbridge str. 5399</name>
    <dbReference type="NCBI Taxonomy" id="1049789"/>
    <lineage>
        <taxon>Bacteria</taxon>
        <taxon>Pseudomonadati</taxon>
        <taxon>Spirochaetota</taxon>
        <taxon>Spirochaetia</taxon>
        <taxon>Leptospirales</taxon>
        <taxon>Leptospiraceae</taxon>
        <taxon>Leptospira</taxon>
    </lineage>
</organism>
<gene>
    <name evidence="1" type="ORF">LEP1GSC050_3128</name>
</gene>
<comment type="caution">
    <text evidence="1">The sequence shown here is derived from an EMBL/GenBank/DDBJ whole genome shotgun (WGS) entry which is preliminary data.</text>
</comment>
<evidence type="ECO:0000313" key="1">
    <source>
        <dbReference type="EMBL" id="EQA44753.1"/>
    </source>
</evidence>